<keyword evidence="10" id="KW-0670">Pyruvate</keyword>
<feature type="domain" description="Lipoyl-binding" evidence="8">
    <location>
        <begin position="4"/>
        <end position="79"/>
    </location>
</feature>
<dbReference type="EC" id="2.3.1.-" evidence="6"/>
<dbReference type="InterPro" id="IPR011053">
    <property type="entry name" value="Single_hybrid_motif"/>
</dbReference>
<keyword evidence="11" id="KW-1185">Reference proteome</keyword>
<organism evidence="10 11">
    <name type="scientific">Cellulomonas gelida</name>
    <dbReference type="NCBI Taxonomy" id="1712"/>
    <lineage>
        <taxon>Bacteria</taxon>
        <taxon>Bacillati</taxon>
        <taxon>Actinomycetota</taxon>
        <taxon>Actinomycetes</taxon>
        <taxon>Micrococcales</taxon>
        <taxon>Cellulomonadaceae</taxon>
        <taxon>Cellulomonas</taxon>
    </lineage>
</organism>
<keyword evidence="3 6" id="KW-0808">Transferase</keyword>
<dbReference type="Pfam" id="PF00198">
    <property type="entry name" value="2-oxoacid_dh"/>
    <property type="match status" value="1"/>
</dbReference>
<feature type="compositionally biased region" description="Acidic residues" evidence="7">
    <location>
        <begin position="105"/>
        <end position="116"/>
    </location>
</feature>
<dbReference type="GO" id="GO:0005737">
    <property type="term" value="C:cytoplasm"/>
    <property type="evidence" value="ECO:0007669"/>
    <property type="project" value="TreeGrafter"/>
</dbReference>
<comment type="caution">
    <text evidence="10">The sequence shown here is derived from an EMBL/GenBank/DDBJ whole genome shotgun (WGS) entry which is preliminary data.</text>
</comment>
<dbReference type="InterPro" id="IPR036625">
    <property type="entry name" value="E3-bd_dom_sf"/>
</dbReference>
<dbReference type="InterPro" id="IPR001078">
    <property type="entry name" value="2-oxoacid_DH_actylTfrase"/>
</dbReference>
<keyword evidence="5 6" id="KW-0012">Acyltransferase</keyword>
<feature type="region of interest" description="Disordered" evidence="7">
    <location>
        <begin position="172"/>
        <end position="202"/>
    </location>
</feature>
<gene>
    <name evidence="10" type="ORF">CGE01nite_30020</name>
</gene>
<dbReference type="Proteomes" id="UP000320461">
    <property type="component" value="Unassembled WGS sequence"/>
</dbReference>
<dbReference type="SUPFAM" id="SSF52777">
    <property type="entry name" value="CoA-dependent acyltransferases"/>
    <property type="match status" value="1"/>
</dbReference>
<evidence type="ECO:0000256" key="7">
    <source>
        <dbReference type="SAM" id="MobiDB-lite"/>
    </source>
</evidence>
<evidence type="ECO:0000256" key="3">
    <source>
        <dbReference type="ARBA" id="ARBA00022679"/>
    </source>
</evidence>
<feature type="region of interest" description="Disordered" evidence="7">
    <location>
        <begin position="77"/>
        <end position="142"/>
    </location>
</feature>
<feature type="domain" description="Peripheral subunit-binding (PSBD)" evidence="9">
    <location>
        <begin position="249"/>
        <end position="286"/>
    </location>
</feature>
<dbReference type="Pfam" id="PF00364">
    <property type="entry name" value="Biotin_lipoyl"/>
    <property type="match status" value="1"/>
</dbReference>
<evidence type="ECO:0000313" key="11">
    <source>
        <dbReference type="Proteomes" id="UP000320461"/>
    </source>
</evidence>
<feature type="compositionally biased region" description="Low complexity" evidence="7">
    <location>
        <begin position="81"/>
        <end position="104"/>
    </location>
</feature>
<evidence type="ECO:0000256" key="2">
    <source>
        <dbReference type="ARBA" id="ARBA00007317"/>
    </source>
</evidence>
<dbReference type="PROSITE" id="PS51826">
    <property type="entry name" value="PSBD"/>
    <property type="match status" value="1"/>
</dbReference>
<dbReference type="Gene3D" id="4.10.320.10">
    <property type="entry name" value="E3-binding domain"/>
    <property type="match status" value="1"/>
</dbReference>
<dbReference type="PANTHER" id="PTHR43178">
    <property type="entry name" value="DIHYDROLIPOAMIDE ACETYLTRANSFERASE COMPONENT OF PYRUVATE DEHYDROGENASE COMPLEX"/>
    <property type="match status" value="1"/>
</dbReference>
<dbReference type="PANTHER" id="PTHR43178:SF5">
    <property type="entry name" value="LIPOAMIDE ACYLTRANSFERASE COMPONENT OF BRANCHED-CHAIN ALPHA-KETO ACID DEHYDROGENASE COMPLEX, MITOCHONDRIAL"/>
    <property type="match status" value="1"/>
</dbReference>
<reference evidence="10 11" key="1">
    <citation type="submission" date="2019-06" db="EMBL/GenBank/DDBJ databases">
        <title>Whole genome shotgun sequence of Cellulomonas gelida NBRC 3748.</title>
        <authorList>
            <person name="Hosoyama A."/>
            <person name="Uohara A."/>
            <person name="Ohji S."/>
            <person name="Ichikawa N."/>
        </authorList>
    </citation>
    <scope>NUCLEOTIDE SEQUENCE [LARGE SCALE GENOMIC DNA]</scope>
    <source>
        <strain evidence="10 11">NBRC 3748</strain>
    </source>
</reference>
<dbReference type="FunFam" id="3.30.559.10:FF:000007">
    <property type="entry name" value="Dihydrolipoamide acetyltransferase component of pyruvate dehydrogenase complex"/>
    <property type="match status" value="1"/>
</dbReference>
<dbReference type="AlphaFoldDB" id="A0A4Y3KMV9"/>
<accession>A0A4Y3KMV9</accession>
<sequence length="547" mass="56243">MPTYQQFPLPDAGEGLTEAEIVEWHVAVGDTVEVNQTIVEIETAKSLVDLPCPWAGVVTRLLVEPGTTVDVGTPIIEIDTDPTGAAPADAPGAATASDGSASDEAASDEGASDEGEPVATTGAVRHVGRTAERRGVEPGGSDEIEAARDSALAGGAQRESVLVGYGLAEAGSARRPRAGADPAPQAPTTSPPAGTASSTAASSSAAESSAVASSAATAVAPPSARTTASSGLAPAAASGVTPARATHVLAKPPVRKLARELGVDLDSVTPTGPGGIVTREDVLAHAAQAEARTLATYAKDDDRAWLASGTVSVDGRQTRVPVKSVRKRTAEAMVTSAFTAPHVTVFHTVDVTRTMKLVEKLRADREFADVRVTPLLIAAKALLLAVRRHPEINASWDEASQEIVYKHYVNLGIAAATPRGLVVPNVKDAHRLGLHELAQALGELTATARAGRTSPADMSDGTITVTNVGVFGIDTGTPILNPGEAAILAFGAIRQQPWVHKGKIKVRHVTQLALSFDHRLVDGELGSRVLADVAAVLADPAHGLVWG</sequence>
<proteinExistence type="inferred from homology"/>
<dbReference type="SUPFAM" id="SSF51230">
    <property type="entry name" value="Single hybrid motif"/>
    <property type="match status" value="1"/>
</dbReference>
<dbReference type="GO" id="GO:0016407">
    <property type="term" value="F:acetyltransferase activity"/>
    <property type="evidence" value="ECO:0007669"/>
    <property type="project" value="TreeGrafter"/>
</dbReference>
<dbReference type="Pfam" id="PF02817">
    <property type="entry name" value="E3_binding"/>
    <property type="match status" value="1"/>
</dbReference>
<dbReference type="Gene3D" id="3.30.559.10">
    <property type="entry name" value="Chloramphenicol acetyltransferase-like domain"/>
    <property type="match status" value="1"/>
</dbReference>
<dbReference type="PROSITE" id="PS50968">
    <property type="entry name" value="BIOTINYL_LIPOYL"/>
    <property type="match status" value="1"/>
</dbReference>
<dbReference type="InterPro" id="IPR000089">
    <property type="entry name" value="Biotin_lipoyl"/>
</dbReference>
<dbReference type="InterPro" id="IPR004167">
    <property type="entry name" value="PSBD"/>
</dbReference>
<dbReference type="CDD" id="cd06849">
    <property type="entry name" value="lipoyl_domain"/>
    <property type="match status" value="1"/>
</dbReference>
<dbReference type="InterPro" id="IPR050743">
    <property type="entry name" value="2-oxoacid_DH_E2_comp"/>
</dbReference>
<evidence type="ECO:0000256" key="5">
    <source>
        <dbReference type="ARBA" id="ARBA00023315"/>
    </source>
</evidence>
<evidence type="ECO:0000256" key="6">
    <source>
        <dbReference type="RuleBase" id="RU003423"/>
    </source>
</evidence>
<evidence type="ECO:0000256" key="1">
    <source>
        <dbReference type="ARBA" id="ARBA00001938"/>
    </source>
</evidence>
<evidence type="ECO:0000313" key="10">
    <source>
        <dbReference type="EMBL" id="GEA85751.1"/>
    </source>
</evidence>
<dbReference type="SUPFAM" id="SSF47005">
    <property type="entry name" value="Peripheral subunit-binding domain of 2-oxo acid dehydrogenase complex"/>
    <property type="match status" value="1"/>
</dbReference>
<comment type="cofactor">
    <cofactor evidence="1 6">
        <name>(R)-lipoate</name>
        <dbReference type="ChEBI" id="CHEBI:83088"/>
    </cofactor>
</comment>
<dbReference type="OrthoDB" id="9805770at2"/>
<dbReference type="EMBL" id="BJLQ01000046">
    <property type="protein sequence ID" value="GEA85751.1"/>
    <property type="molecule type" value="Genomic_DNA"/>
</dbReference>
<evidence type="ECO:0000256" key="4">
    <source>
        <dbReference type="ARBA" id="ARBA00022823"/>
    </source>
</evidence>
<dbReference type="GO" id="GO:0031405">
    <property type="term" value="F:lipoic acid binding"/>
    <property type="evidence" value="ECO:0007669"/>
    <property type="project" value="TreeGrafter"/>
</dbReference>
<dbReference type="InterPro" id="IPR023213">
    <property type="entry name" value="CAT-like_dom_sf"/>
</dbReference>
<evidence type="ECO:0000259" key="9">
    <source>
        <dbReference type="PROSITE" id="PS51826"/>
    </source>
</evidence>
<dbReference type="RefSeq" id="WP_141371575.1">
    <property type="nucleotide sequence ID" value="NZ_BJLQ01000046.1"/>
</dbReference>
<comment type="similarity">
    <text evidence="2 6">Belongs to the 2-oxoacid dehydrogenase family.</text>
</comment>
<keyword evidence="4 6" id="KW-0450">Lipoyl</keyword>
<name>A0A4Y3KMV9_9CELL</name>
<protein>
    <recommendedName>
        <fullName evidence="6">Dihydrolipoamide acetyltransferase component of pyruvate dehydrogenase complex</fullName>
        <ecNumber evidence="6">2.3.1.-</ecNumber>
    </recommendedName>
</protein>
<dbReference type="Gene3D" id="2.40.50.100">
    <property type="match status" value="1"/>
</dbReference>
<evidence type="ECO:0000259" key="8">
    <source>
        <dbReference type="PROSITE" id="PS50968"/>
    </source>
</evidence>